<reference evidence="1 2" key="1">
    <citation type="submission" date="2018-05" db="EMBL/GenBank/DDBJ databases">
        <title>Genomic Encyclopedia of Type Strains, Phase IV (KMG-V): Genome sequencing to study the core and pangenomes of soil and plant-associated prokaryotes.</title>
        <authorList>
            <person name="Whitman W."/>
        </authorList>
    </citation>
    <scope>NUCLEOTIDE SEQUENCE [LARGE SCALE GENOMIC DNA]</scope>
    <source>
        <strain evidence="1 2">SCZa-39</strain>
    </source>
</reference>
<evidence type="ECO:0008006" key="3">
    <source>
        <dbReference type="Google" id="ProtNLM"/>
    </source>
</evidence>
<evidence type="ECO:0000313" key="2">
    <source>
        <dbReference type="Proteomes" id="UP000245712"/>
    </source>
</evidence>
<organism evidence="1 2">
    <name type="scientific">Paraburkholderia unamae</name>
    <dbReference type="NCBI Taxonomy" id="219649"/>
    <lineage>
        <taxon>Bacteria</taxon>
        <taxon>Pseudomonadati</taxon>
        <taxon>Pseudomonadota</taxon>
        <taxon>Betaproteobacteria</taxon>
        <taxon>Burkholderiales</taxon>
        <taxon>Burkholderiaceae</taxon>
        <taxon>Paraburkholderia</taxon>
    </lineage>
</organism>
<keyword evidence="2" id="KW-1185">Reference proteome</keyword>
<sequence>MHHAYTFRTLEKTLNNTRMPVELRVAAVEGLSSMGGRFARAALTGVINEDAAPLEVRIAAAKALGRTEGA</sequence>
<evidence type="ECO:0000313" key="1">
    <source>
        <dbReference type="EMBL" id="PVX71069.1"/>
    </source>
</evidence>
<accession>A0ABX5K987</accession>
<name>A0ABX5K987_9BURK</name>
<comment type="caution">
    <text evidence="1">The sequence shown here is derived from an EMBL/GenBank/DDBJ whole genome shotgun (WGS) entry which is preliminary data.</text>
</comment>
<dbReference type="EMBL" id="QEOB01000031">
    <property type="protein sequence ID" value="PVX71069.1"/>
    <property type="molecule type" value="Genomic_DNA"/>
</dbReference>
<dbReference type="RefSeq" id="WP_133254636.1">
    <property type="nucleotide sequence ID" value="NZ_QLSU01000049.1"/>
</dbReference>
<dbReference type="Gene3D" id="1.25.10.20">
    <property type="entry name" value="Vitellinogen, superhelical"/>
    <property type="match status" value="1"/>
</dbReference>
<proteinExistence type="predicted"/>
<dbReference type="SUPFAM" id="SSF48431">
    <property type="entry name" value="Lipovitellin-phosvitin complex, superhelical domain"/>
    <property type="match status" value="1"/>
</dbReference>
<gene>
    <name evidence="1" type="ORF">C7402_13133</name>
</gene>
<protein>
    <recommendedName>
        <fullName evidence="3">HEAT repeat protein</fullName>
    </recommendedName>
</protein>
<dbReference type="InterPro" id="IPR011030">
    <property type="entry name" value="Lipovitellin_superhlx_dom"/>
</dbReference>
<dbReference type="Proteomes" id="UP000245712">
    <property type="component" value="Unassembled WGS sequence"/>
</dbReference>